<dbReference type="SUPFAM" id="SSF53383">
    <property type="entry name" value="PLP-dependent transferases"/>
    <property type="match status" value="1"/>
</dbReference>
<evidence type="ECO:0000256" key="1">
    <source>
        <dbReference type="ARBA" id="ARBA00001933"/>
    </source>
</evidence>
<dbReference type="Gene3D" id="3.90.1150.10">
    <property type="entry name" value="Aspartate Aminotransferase, domain 1"/>
    <property type="match status" value="1"/>
</dbReference>
<feature type="domain" description="Aromatic amino acid beta-eliminating lyase/threonine aldolase" evidence="6">
    <location>
        <begin position="3"/>
        <end position="275"/>
    </location>
</feature>
<dbReference type="PIRSF" id="PIRSF017617">
    <property type="entry name" value="Thr_aldolase"/>
    <property type="match status" value="1"/>
</dbReference>
<dbReference type="CDD" id="cd06502">
    <property type="entry name" value="TA_like"/>
    <property type="match status" value="1"/>
</dbReference>
<dbReference type="InterPro" id="IPR023603">
    <property type="entry name" value="Low_specificity_L-TA-like"/>
</dbReference>
<dbReference type="GO" id="GO:0005829">
    <property type="term" value="C:cytosol"/>
    <property type="evidence" value="ECO:0007669"/>
    <property type="project" value="TreeGrafter"/>
</dbReference>
<dbReference type="KEGG" id="amuc:Pan181_17990"/>
<dbReference type="Pfam" id="PF01212">
    <property type="entry name" value="Beta_elim_lyase"/>
    <property type="match status" value="1"/>
</dbReference>
<comment type="similarity">
    <text evidence="2">Belongs to the threonine aldolase family.</text>
</comment>
<dbReference type="NCBIfam" id="NF041359">
    <property type="entry name" value="GntG_guanitoxin"/>
    <property type="match status" value="1"/>
</dbReference>
<dbReference type="FunFam" id="3.40.640.10:FF:000030">
    <property type="entry name" value="Low-specificity L-threonine aldolase"/>
    <property type="match status" value="1"/>
</dbReference>
<dbReference type="EMBL" id="CP036278">
    <property type="protein sequence ID" value="QDU55607.1"/>
    <property type="molecule type" value="Genomic_DNA"/>
</dbReference>
<dbReference type="OrthoDB" id="9774495at2"/>
<comment type="cofactor">
    <cofactor evidence="1">
        <name>pyridoxal 5'-phosphate</name>
        <dbReference type="ChEBI" id="CHEBI:597326"/>
    </cofactor>
</comment>
<evidence type="ECO:0000256" key="5">
    <source>
        <dbReference type="PIRSR" id="PIRSR017617-1"/>
    </source>
</evidence>
<accession>A0A518ALK1</accession>
<dbReference type="GO" id="GO:0006567">
    <property type="term" value="P:L-threonine catabolic process"/>
    <property type="evidence" value="ECO:0007669"/>
    <property type="project" value="TreeGrafter"/>
</dbReference>
<proteinExistence type="inferred from homology"/>
<keyword evidence="3" id="KW-0663">Pyridoxal phosphate</keyword>
<evidence type="ECO:0000259" key="6">
    <source>
        <dbReference type="Pfam" id="PF01212"/>
    </source>
</evidence>
<keyword evidence="8" id="KW-1185">Reference proteome</keyword>
<dbReference type="Gene3D" id="3.40.640.10">
    <property type="entry name" value="Type I PLP-dependent aspartate aminotransferase-like (Major domain)"/>
    <property type="match status" value="1"/>
</dbReference>
<evidence type="ECO:0000256" key="2">
    <source>
        <dbReference type="ARBA" id="ARBA00006966"/>
    </source>
</evidence>
<reference evidence="7 8" key="1">
    <citation type="submission" date="2019-02" db="EMBL/GenBank/DDBJ databases">
        <title>Deep-cultivation of Planctomycetes and their phenomic and genomic characterization uncovers novel biology.</title>
        <authorList>
            <person name="Wiegand S."/>
            <person name="Jogler M."/>
            <person name="Boedeker C."/>
            <person name="Pinto D."/>
            <person name="Vollmers J."/>
            <person name="Rivas-Marin E."/>
            <person name="Kohn T."/>
            <person name="Peeters S.H."/>
            <person name="Heuer A."/>
            <person name="Rast P."/>
            <person name="Oberbeckmann S."/>
            <person name="Bunk B."/>
            <person name="Jeske O."/>
            <person name="Meyerdierks A."/>
            <person name="Storesund J.E."/>
            <person name="Kallscheuer N."/>
            <person name="Luecker S."/>
            <person name="Lage O.M."/>
            <person name="Pohl T."/>
            <person name="Merkel B.J."/>
            <person name="Hornburger P."/>
            <person name="Mueller R.-W."/>
            <person name="Bruemmer F."/>
            <person name="Labrenz M."/>
            <person name="Spormann A.M."/>
            <person name="Op den Camp H."/>
            <person name="Overmann J."/>
            <person name="Amann R."/>
            <person name="Jetten M.S.M."/>
            <person name="Mascher T."/>
            <person name="Medema M.H."/>
            <person name="Devos D.P."/>
            <person name="Kaster A.-K."/>
            <person name="Ovreas L."/>
            <person name="Rohde M."/>
            <person name="Galperin M.Y."/>
            <person name="Jogler C."/>
        </authorList>
    </citation>
    <scope>NUCLEOTIDE SEQUENCE [LARGE SCALE GENOMIC DNA]</scope>
    <source>
        <strain evidence="7 8">Pan181</strain>
    </source>
</reference>
<organism evidence="7 8">
    <name type="scientific">Aeoliella mucimassa</name>
    <dbReference type="NCBI Taxonomy" id="2527972"/>
    <lineage>
        <taxon>Bacteria</taxon>
        <taxon>Pseudomonadati</taxon>
        <taxon>Planctomycetota</taxon>
        <taxon>Planctomycetia</taxon>
        <taxon>Pirellulales</taxon>
        <taxon>Lacipirellulaceae</taxon>
        <taxon>Aeoliella</taxon>
    </lineage>
</organism>
<dbReference type="InterPro" id="IPR001597">
    <property type="entry name" value="ArAA_b-elim_lyase/Thr_aldolase"/>
</dbReference>
<name>A0A518ALK1_9BACT</name>
<dbReference type="Proteomes" id="UP000315750">
    <property type="component" value="Chromosome"/>
</dbReference>
<dbReference type="InterPro" id="IPR015424">
    <property type="entry name" value="PyrdxlP-dep_Trfase"/>
</dbReference>
<evidence type="ECO:0000256" key="3">
    <source>
        <dbReference type="ARBA" id="ARBA00022898"/>
    </source>
</evidence>
<gene>
    <name evidence="7" type="primary">ltaA</name>
    <name evidence="7" type="ORF">Pan181_17990</name>
</gene>
<dbReference type="GO" id="GO:0006545">
    <property type="term" value="P:glycine biosynthetic process"/>
    <property type="evidence" value="ECO:0007669"/>
    <property type="project" value="TreeGrafter"/>
</dbReference>
<dbReference type="InterPro" id="IPR015421">
    <property type="entry name" value="PyrdxlP-dep_Trfase_major"/>
</dbReference>
<dbReference type="GO" id="GO:0008732">
    <property type="term" value="F:L-allo-threonine aldolase activity"/>
    <property type="evidence" value="ECO:0007669"/>
    <property type="project" value="UniProtKB-EC"/>
</dbReference>
<evidence type="ECO:0000313" key="8">
    <source>
        <dbReference type="Proteomes" id="UP000315750"/>
    </source>
</evidence>
<dbReference type="PANTHER" id="PTHR48097:SF9">
    <property type="entry name" value="L-THREONINE ALDOLASE"/>
    <property type="match status" value="1"/>
</dbReference>
<evidence type="ECO:0000256" key="4">
    <source>
        <dbReference type="ARBA" id="ARBA00023239"/>
    </source>
</evidence>
<dbReference type="InterPro" id="IPR015422">
    <property type="entry name" value="PyrdxlP-dep_Trfase_small"/>
</dbReference>
<sequence>MIDLRSDTVTKPTPAMREAMAQAEVGDDVMVEDPTVNALEQQVAELLGKPAALFVPSGTMGNQLGVRVHCRPGDEFLCEAQCHIYHYEQGAYAQLFGVATQPVVTPSGLPTIEQLAPRVRGSDLHHPRTKLLCLENTHNRHGGVVLDYQGVAEVCQWAAEAGLARHLDGARLWNAVVASGRSAAEWARHFDTVSVCFSKGLGAPVGSALVGPTELIAEARRTRKALGGGMRQCGILAAAAMHALEHHLPRLAEDHDKADVLRTAIDTAPHLEIERPGPQLTNLLFFQVKPSWGTAAEFVARAREQGVAMFDLDPHRVRAVVHRDVSMEQVQEAGAILQQIAEQGPLNG</sequence>
<feature type="modified residue" description="N6-(pyridoxal phosphate)lysine" evidence="5">
    <location>
        <position position="199"/>
    </location>
</feature>
<dbReference type="RefSeq" id="WP_145246448.1">
    <property type="nucleotide sequence ID" value="NZ_CP036278.1"/>
</dbReference>
<protein>
    <submittedName>
        <fullName evidence="7">L-allo-threonine aldolase</fullName>
        <ecNumber evidence="7">4.1.2.49</ecNumber>
    </submittedName>
</protein>
<dbReference type="PANTHER" id="PTHR48097">
    <property type="entry name" value="L-THREONINE ALDOLASE-RELATED"/>
    <property type="match status" value="1"/>
</dbReference>
<dbReference type="AlphaFoldDB" id="A0A518ALK1"/>
<evidence type="ECO:0000313" key="7">
    <source>
        <dbReference type="EMBL" id="QDU55607.1"/>
    </source>
</evidence>
<keyword evidence="4 7" id="KW-0456">Lyase</keyword>
<dbReference type="EC" id="4.1.2.49" evidence="7"/>